<protein>
    <recommendedName>
        <fullName evidence="5">Lactonase family protein</fullName>
    </recommendedName>
</protein>
<dbReference type="Gene3D" id="2.130.10.10">
    <property type="entry name" value="YVTN repeat-like/Quinoprotein amine dehydrogenase"/>
    <property type="match status" value="1"/>
</dbReference>
<keyword evidence="2" id="KW-0119">Carbohydrate metabolism</keyword>
<dbReference type="PANTHER" id="PTHR30344:SF1">
    <property type="entry name" value="6-PHOSPHOGLUCONOLACTONASE"/>
    <property type="match status" value="1"/>
</dbReference>
<evidence type="ECO:0000313" key="4">
    <source>
        <dbReference type="Proteomes" id="UP000316199"/>
    </source>
</evidence>
<dbReference type="InterPro" id="IPR050282">
    <property type="entry name" value="Cycloisomerase_2"/>
</dbReference>
<name>A0A520RZP7_9GAMM</name>
<reference evidence="3 4" key="1">
    <citation type="submission" date="2019-02" db="EMBL/GenBank/DDBJ databases">
        <title>Prokaryotic population dynamics and viral predation in marine succession experiment using metagenomics: the confinement effect.</title>
        <authorList>
            <person name="Haro-Moreno J.M."/>
            <person name="Rodriguez-Valera F."/>
            <person name="Lopez-Perez M."/>
        </authorList>
    </citation>
    <scope>NUCLEOTIDE SEQUENCE [LARGE SCALE GENOMIC DNA]</scope>
    <source>
        <strain evidence="3">MED-G157</strain>
    </source>
</reference>
<dbReference type="InterPro" id="IPR015943">
    <property type="entry name" value="WD40/YVTN_repeat-like_dom_sf"/>
</dbReference>
<dbReference type="SUPFAM" id="SSF50974">
    <property type="entry name" value="Nitrous oxide reductase, N-terminal domain"/>
    <property type="match status" value="1"/>
</dbReference>
<comment type="similarity">
    <text evidence="1">Belongs to the cycloisomerase 2 family.</text>
</comment>
<dbReference type="AlphaFoldDB" id="A0A520RZP7"/>
<dbReference type="Pfam" id="PF10282">
    <property type="entry name" value="Lactonase"/>
    <property type="match status" value="1"/>
</dbReference>
<proteinExistence type="inferred from homology"/>
<comment type="caution">
    <text evidence="3">The sequence shown here is derived from an EMBL/GenBank/DDBJ whole genome shotgun (WGS) entry which is preliminary data.</text>
</comment>
<evidence type="ECO:0000256" key="2">
    <source>
        <dbReference type="ARBA" id="ARBA00022526"/>
    </source>
</evidence>
<dbReference type="GO" id="GO:0017057">
    <property type="term" value="F:6-phosphogluconolactonase activity"/>
    <property type="evidence" value="ECO:0007669"/>
    <property type="project" value="TreeGrafter"/>
</dbReference>
<dbReference type="EMBL" id="SHAG01000027">
    <property type="protein sequence ID" value="RZO75693.1"/>
    <property type="molecule type" value="Genomic_DNA"/>
</dbReference>
<dbReference type="InterPro" id="IPR019405">
    <property type="entry name" value="Lactonase_7-beta_prop"/>
</dbReference>
<dbReference type="PANTHER" id="PTHR30344">
    <property type="entry name" value="6-PHOSPHOGLUCONOLACTONASE-RELATED"/>
    <property type="match status" value="1"/>
</dbReference>
<accession>A0A520RZP7</accession>
<evidence type="ECO:0000256" key="1">
    <source>
        <dbReference type="ARBA" id="ARBA00005564"/>
    </source>
</evidence>
<dbReference type="InterPro" id="IPR011045">
    <property type="entry name" value="N2O_reductase_N"/>
</dbReference>
<dbReference type="GO" id="GO:0006006">
    <property type="term" value="P:glucose metabolic process"/>
    <property type="evidence" value="ECO:0007669"/>
    <property type="project" value="UniProtKB-KW"/>
</dbReference>
<evidence type="ECO:0000313" key="3">
    <source>
        <dbReference type="EMBL" id="RZO75693.1"/>
    </source>
</evidence>
<sequence length="117" mass="12741">MEIQQILSTLPENINTVSTTAEIAVSADGAHVYGSNRGDDSTVTFTVDQMGLLLNPSFTKTGGACPRHFTFDPSGQWLLVANQNTHNIVVFQTKSGRPTEMVCESFLPKPVCLHFLT</sequence>
<organism evidence="3 4">
    <name type="scientific">OM182 bacterium</name>
    <dbReference type="NCBI Taxonomy" id="2510334"/>
    <lineage>
        <taxon>Bacteria</taxon>
        <taxon>Pseudomonadati</taxon>
        <taxon>Pseudomonadota</taxon>
        <taxon>Gammaproteobacteria</taxon>
        <taxon>OMG group</taxon>
        <taxon>OM182 clade</taxon>
    </lineage>
</organism>
<gene>
    <name evidence="3" type="ORF">EVA68_06355</name>
</gene>
<dbReference type="Proteomes" id="UP000316199">
    <property type="component" value="Unassembled WGS sequence"/>
</dbReference>
<evidence type="ECO:0008006" key="5">
    <source>
        <dbReference type="Google" id="ProtNLM"/>
    </source>
</evidence>
<keyword evidence="2" id="KW-0313">Glucose metabolism</keyword>